<dbReference type="Proteomes" id="UP001500795">
    <property type="component" value="Unassembled WGS sequence"/>
</dbReference>
<evidence type="ECO:0000313" key="1">
    <source>
        <dbReference type="EMBL" id="GAA3535053.1"/>
    </source>
</evidence>
<gene>
    <name evidence="1" type="ORF">GCM10022394_13280</name>
</gene>
<reference evidence="2" key="1">
    <citation type="journal article" date="2019" name="Int. J. Syst. Evol. Microbiol.">
        <title>The Global Catalogue of Microorganisms (GCM) 10K type strain sequencing project: providing services to taxonomists for standard genome sequencing and annotation.</title>
        <authorList>
            <consortium name="The Broad Institute Genomics Platform"/>
            <consortium name="The Broad Institute Genome Sequencing Center for Infectious Disease"/>
            <person name="Wu L."/>
            <person name="Ma J."/>
        </authorList>
    </citation>
    <scope>NUCLEOTIDE SEQUENCE [LARGE SCALE GENOMIC DNA]</scope>
    <source>
        <strain evidence="2">JCM 17110</strain>
    </source>
</reference>
<evidence type="ECO:0000313" key="2">
    <source>
        <dbReference type="Proteomes" id="UP001500795"/>
    </source>
</evidence>
<comment type="caution">
    <text evidence="1">The sequence shown here is derived from an EMBL/GenBank/DDBJ whole genome shotgun (WGS) entry which is preliminary data.</text>
</comment>
<proteinExistence type="predicted"/>
<organism evidence="1 2">
    <name type="scientific">Zobellella aerophila</name>
    <dbReference type="NCBI Taxonomy" id="870480"/>
    <lineage>
        <taxon>Bacteria</taxon>
        <taxon>Pseudomonadati</taxon>
        <taxon>Pseudomonadota</taxon>
        <taxon>Gammaproteobacteria</taxon>
        <taxon>Aeromonadales</taxon>
        <taxon>Aeromonadaceae</taxon>
        <taxon>Zobellella</taxon>
    </lineage>
</organism>
<dbReference type="RefSeq" id="WP_344956068.1">
    <property type="nucleotide sequence ID" value="NZ_BAABCX010000001.1"/>
</dbReference>
<name>A0ABP6VFS7_9GAMM</name>
<accession>A0ABP6VFS7</accession>
<sequence length="60" mass="6250">MPIAAVSLLAGYGAWFPRAQEPGYRFVDAWGEPGTGPCQFHDPTGIAVAVAPNGSVFDAD</sequence>
<protein>
    <submittedName>
        <fullName evidence="1">Uncharacterized protein</fullName>
    </submittedName>
</protein>
<keyword evidence="2" id="KW-1185">Reference proteome</keyword>
<dbReference type="EMBL" id="BAABCX010000001">
    <property type="protein sequence ID" value="GAA3535053.1"/>
    <property type="molecule type" value="Genomic_DNA"/>
</dbReference>